<gene>
    <name evidence="1" type="ORF">FHS13_000093</name>
</gene>
<dbReference type="AlphaFoldDB" id="A0A841IN66"/>
<dbReference type="Proteomes" id="UP000536604">
    <property type="component" value="Unassembled WGS sequence"/>
</dbReference>
<name>A0A841IN66_9ACTN</name>
<reference evidence="1 2" key="1">
    <citation type="submission" date="2020-08" db="EMBL/GenBank/DDBJ databases">
        <title>Genomic Encyclopedia of Type Strains, Phase III (KMG-III): the genomes of soil and plant-associated and newly described type strains.</title>
        <authorList>
            <person name="Whitman W."/>
        </authorList>
    </citation>
    <scope>NUCLEOTIDE SEQUENCE [LARGE SCALE GENOMIC DNA]</scope>
    <source>
        <strain evidence="1 2">CECT 8712</strain>
    </source>
</reference>
<evidence type="ECO:0000313" key="1">
    <source>
        <dbReference type="EMBL" id="MBB6118165.1"/>
    </source>
</evidence>
<dbReference type="EMBL" id="JACHJO010000001">
    <property type="protein sequence ID" value="MBB6118165.1"/>
    <property type="molecule type" value="Genomic_DNA"/>
</dbReference>
<keyword evidence="2" id="KW-1185">Reference proteome</keyword>
<accession>A0A841IN66</accession>
<sequence>MRDIEKAFLLGHPVTEDSPRPGIEEERLFAELTSSYPRWTLTRTGRGWEALHRTERPDLRTARIGIRTHLLTASIEELADALAAQRALRGEGAEPQEPRW</sequence>
<protein>
    <submittedName>
        <fullName evidence="1">Uncharacterized protein</fullName>
    </submittedName>
</protein>
<proteinExistence type="predicted"/>
<organism evidence="1 2">
    <name type="scientific">Nocardiopsis algeriensis</name>
    <dbReference type="NCBI Taxonomy" id="1478215"/>
    <lineage>
        <taxon>Bacteria</taxon>
        <taxon>Bacillati</taxon>
        <taxon>Actinomycetota</taxon>
        <taxon>Actinomycetes</taxon>
        <taxon>Streptosporangiales</taxon>
        <taxon>Nocardiopsidaceae</taxon>
        <taxon>Nocardiopsis</taxon>
    </lineage>
</organism>
<comment type="caution">
    <text evidence="1">The sequence shown here is derived from an EMBL/GenBank/DDBJ whole genome shotgun (WGS) entry which is preliminary data.</text>
</comment>
<evidence type="ECO:0000313" key="2">
    <source>
        <dbReference type="Proteomes" id="UP000536604"/>
    </source>
</evidence>
<dbReference type="RefSeq" id="WP_184285652.1">
    <property type="nucleotide sequence ID" value="NZ_JACHJO010000001.1"/>
</dbReference>